<dbReference type="EMBL" id="BPLR01005957">
    <property type="protein sequence ID" value="GIY06408.1"/>
    <property type="molecule type" value="Genomic_DNA"/>
</dbReference>
<protein>
    <submittedName>
        <fullName evidence="1">Uncharacterized protein</fullName>
    </submittedName>
</protein>
<comment type="caution">
    <text evidence="1">The sequence shown here is derived from an EMBL/GenBank/DDBJ whole genome shotgun (WGS) entry which is preliminary data.</text>
</comment>
<sequence length="102" mass="11910">MKGRCAPFEHKLLPLLEALGGRTDYSEYLTRQLTSSIMHGRWKPSQRRDKEKVNSYDGSIINIFKFNEYGEAVKSFAGRFAPRKWDLNLLHLDKYMEGNANR</sequence>
<evidence type="ECO:0000313" key="2">
    <source>
        <dbReference type="Proteomes" id="UP001054945"/>
    </source>
</evidence>
<name>A0AAV4QGD2_CAEEX</name>
<accession>A0AAV4QGD2</accession>
<evidence type="ECO:0000313" key="1">
    <source>
        <dbReference type="EMBL" id="GIY06408.1"/>
    </source>
</evidence>
<organism evidence="1 2">
    <name type="scientific">Caerostris extrusa</name>
    <name type="common">Bark spider</name>
    <name type="synonym">Caerostris bankana</name>
    <dbReference type="NCBI Taxonomy" id="172846"/>
    <lineage>
        <taxon>Eukaryota</taxon>
        <taxon>Metazoa</taxon>
        <taxon>Ecdysozoa</taxon>
        <taxon>Arthropoda</taxon>
        <taxon>Chelicerata</taxon>
        <taxon>Arachnida</taxon>
        <taxon>Araneae</taxon>
        <taxon>Araneomorphae</taxon>
        <taxon>Entelegynae</taxon>
        <taxon>Araneoidea</taxon>
        <taxon>Araneidae</taxon>
        <taxon>Caerostris</taxon>
    </lineage>
</organism>
<dbReference type="AlphaFoldDB" id="A0AAV4QGD2"/>
<gene>
    <name evidence="1" type="ORF">CEXT_150491</name>
</gene>
<keyword evidence="2" id="KW-1185">Reference proteome</keyword>
<dbReference type="Proteomes" id="UP001054945">
    <property type="component" value="Unassembled WGS sequence"/>
</dbReference>
<reference evidence="1 2" key="1">
    <citation type="submission" date="2021-06" db="EMBL/GenBank/DDBJ databases">
        <title>Caerostris extrusa draft genome.</title>
        <authorList>
            <person name="Kono N."/>
            <person name="Arakawa K."/>
        </authorList>
    </citation>
    <scope>NUCLEOTIDE SEQUENCE [LARGE SCALE GENOMIC DNA]</scope>
</reference>
<proteinExistence type="predicted"/>